<keyword evidence="5" id="KW-0234">DNA repair</keyword>
<dbReference type="GO" id="GO:0006307">
    <property type="term" value="P:DNA alkylation repair"/>
    <property type="evidence" value="ECO:0007669"/>
    <property type="project" value="TreeGrafter"/>
</dbReference>
<protein>
    <recommendedName>
        <fullName evidence="3">DNA-3-methyladenine glycosylase II</fullName>
        <ecNumber evidence="3">3.2.2.21</ecNumber>
    </recommendedName>
</protein>
<dbReference type="Gene3D" id="1.10.1670.40">
    <property type="match status" value="1"/>
</dbReference>
<gene>
    <name evidence="7" type="ORF">D9X91_13305</name>
</gene>
<dbReference type="Gene3D" id="1.10.340.30">
    <property type="entry name" value="Hypothetical protein, domain 2"/>
    <property type="match status" value="1"/>
</dbReference>
<feature type="domain" description="HhH-GPD" evidence="6">
    <location>
        <begin position="127"/>
        <end position="287"/>
    </location>
</feature>
<dbReference type="SMART" id="SM00478">
    <property type="entry name" value="ENDO3c"/>
    <property type="match status" value="1"/>
</dbReference>
<dbReference type="GO" id="GO:0032131">
    <property type="term" value="F:alkylated DNA binding"/>
    <property type="evidence" value="ECO:0007669"/>
    <property type="project" value="TreeGrafter"/>
</dbReference>
<dbReference type="CDD" id="cd00056">
    <property type="entry name" value="ENDO3c"/>
    <property type="match status" value="1"/>
</dbReference>
<dbReference type="OrthoDB" id="9785929at2"/>
<dbReference type="AlphaFoldDB" id="A0A3L7JUW1"/>
<dbReference type="InterPro" id="IPR051912">
    <property type="entry name" value="Alkylbase_DNA_Glycosylase/TA"/>
</dbReference>
<name>A0A3L7JUW1_9BACI</name>
<dbReference type="FunFam" id="1.10.340.30:FF:000004">
    <property type="entry name" value="DNA-3-methyladenine glycosylase II"/>
    <property type="match status" value="1"/>
</dbReference>
<dbReference type="PANTHER" id="PTHR43003">
    <property type="entry name" value="DNA-3-METHYLADENINE GLYCOSYLASE"/>
    <property type="match status" value="1"/>
</dbReference>
<dbReference type="GO" id="GO:0043916">
    <property type="term" value="F:DNA-7-methylguanine glycosylase activity"/>
    <property type="evidence" value="ECO:0007669"/>
    <property type="project" value="TreeGrafter"/>
</dbReference>
<dbReference type="PANTHER" id="PTHR43003:SF5">
    <property type="entry name" value="DNA-3-METHYLADENINE GLYCOSYLASE"/>
    <property type="match status" value="1"/>
</dbReference>
<dbReference type="GO" id="GO:0032993">
    <property type="term" value="C:protein-DNA complex"/>
    <property type="evidence" value="ECO:0007669"/>
    <property type="project" value="TreeGrafter"/>
</dbReference>
<dbReference type="Proteomes" id="UP000276770">
    <property type="component" value="Unassembled WGS sequence"/>
</dbReference>
<comment type="similarity">
    <text evidence="2">Belongs to the alkylbase DNA glycosidase AlkA family.</text>
</comment>
<evidence type="ECO:0000256" key="2">
    <source>
        <dbReference type="ARBA" id="ARBA00010817"/>
    </source>
</evidence>
<keyword evidence="4" id="KW-0227">DNA damage</keyword>
<dbReference type="Pfam" id="PF00730">
    <property type="entry name" value="HhH-GPD"/>
    <property type="match status" value="1"/>
</dbReference>
<sequence length="290" mass="33566">MWEERLQIEGPYHFDLILERLSMDPLNAVDVNNRTVKVPIYEPEREVATIQAVGEVEAPEFIIKGRNEKTKESVQEKLAHIFQWHVSLKDVDKHFAETDLHEIFAQHRGTPLILDFSPYTCLIKCIIHQQLNLKFAMTLTERFVHTFGEEIDGVWFYPTPEKTASLAIEELRELQFSQRKAEYAIGLSQMIVNGELNLEELSVESDEMIMKTLVKIRGIGPWTAQNFLLFGLGRPNLFPIGDVGIQNALKKLYKLEAKPDHPAMEQFSEAWKPYLSYASLYLWRSIETTE</sequence>
<evidence type="ECO:0000256" key="5">
    <source>
        <dbReference type="ARBA" id="ARBA00023204"/>
    </source>
</evidence>
<reference evidence="7 8" key="1">
    <citation type="submission" date="2018-10" db="EMBL/GenBank/DDBJ databases">
        <title>Falsibacillus sp. genome draft.</title>
        <authorList>
            <person name="Shi S."/>
        </authorList>
    </citation>
    <scope>NUCLEOTIDE SEQUENCE [LARGE SCALE GENOMIC DNA]</scope>
    <source>
        <strain evidence="7 8">GY 10110</strain>
    </source>
</reference>
<evidence type="ECO:0000259" key="6">
    <source>
        <dbReference type="SMART" id="SM00478"/>
    </source>
</evidence>
<comment type="catalytic activity">
    <reaction evidence="1">
        <text>Hydrolysis of alkylated DNA, releasing 3-methyladenine, 3-methylguanine, 7-methylguanine and 7-methyladenine.</text>
        <dbReference type="EC" id="3.2.2.21"/>
    </reaction>
</comment>
<evidence type="ECO:0000313" key="7">
    <source>
        <dbReference type="EMBL" id="RLQ94516.1"/>
    </source>
</evidence>
<evidence type="ECO:0000256" key="3">
    <source>
        <dbReference type="ARBA" id="ARBA00012000"/>
    </source>
</evidence>
<dbReference type="GO" id="GO:0006285">
    <property type="term" value="P:base-excision repair, AP site formation"/>
    <property type="evidence" value="ECO:0007669"/>
    <property type="project" value="TreeGrafter"/>
</dbReference>
<evidence type="ECO:0000256" key="1">
    <source>
        <dbReference type="ARBA" id="ARBA00000086"/>
    </source>
</evidence>
<dbReference type="GO" id="GO:0005737">
    <property type="term" value="C:cytoplasm"/>
    <property type="evidence" value="ECO:0007669"/>
    <property type="project" value="TreeGrafter"/>
</dbReference>
<evidence type="ECO:0000313" key="8">
    <source>
        <dbReference type="Proteomes" id="UP000276770"/>
    </source>
</evidence>
<dbReference type="InterPro" id="IPR003265">
    <property type="entry name" value="HhH-GPD_domain"/>
</dbReference>
<organism evidence="7 8">
    <name type="scientific">Falsibacillus albus</name>
    <dbReference type="NCBI Taxonomy" id="2478915"/>
    <lineage>
        <taxon>Bacteria</taxon>
        <taxon>Bacillati</taxon>
        <taxon>Bacillota</taxon>
        <taxon>Bacilli</taxon>
        <taxon>Bacillales</taxon>
        <taxon>Bacillaceae</taxon>
        <taxon>Falsibacillus</taxon>
    </lineage>
</organism>
<dbReference type="GO" id="GO:0008725">
    <property type="term" value="F:DNA-3-methyladenine glycosylase activity"/>
    <property type="evidence" value="ECO:0007669"/>
    <property type="project" value="TreeGrafter"/>
</dbReference>
<dbReference type="SUPFAM" id="SSF48150">
    <property type="entry name" value="DNA-glycosylase"/>
    <property type="match status" value="1"/>
</dbReference>
<keyword evidence="8" id="KW-1185">Reference proteome</keyword>
<proteinExistence type="inferred from homology"/>
<accession>A0A3L7JUW1</accession>
<evidence type="ECO:0000256" key="4">
    <source>
        <dbReference type="ARBA" id="ARBA00022763"/>
    </source>
</evidence>
<dbReference type="InterPro" id="IPR011257">
    <property type="entry name" value="DNA_glycosylase"/>
</dbReference>
<comment type="caution">
    <text evidence="7">The sequence shown here is derived from an EMBL/GenBank/DDBJ whole genome shotgun (WGS) entry which is preliminary data.</text>
</comment>
<dbReference type="EC" id="3.2.2.21" evidence="3"/>
<dbReference type="EMBL" id="RCVZ01000009">
    <property type="protein sequence ID" value="RLQ94516.1"/>
    <property type="molecule type" value="Genomic_DNA"/>
</dbReference>
<dbReference type="RefSeq" id="WP_121681129.1">
    <property type="nucleotide sequence ID" value="NZ_RCVZ01000009.1"/>
</dbReference>